<feature type="transmembrane region" description="Helical" evidence="2">
    <location>
        <begin position="557"/>
        <end position="578"/>
    </location>
</feature>
<gene>
    <name evidence="3" type="ORF">AMS68_007318</name>
</gene>
<proteinExistence type="predicted"/>
<dbReference type="PANTHER" id="PTHR35872:SF2">
    <property type="entry name" value="INTEGRAL MEMBRANE PROTEIN (AFU_ORTHOLOGUE AFUA_5G07110)"/>
    <property type="match status" value="1"/>
</dbReference>
<protein>
    <recommendedName>
        <fullName evidence="5">Integral membrane protein</fullName>
    </recommendedName>
</protein>
<dbReference type="Pfam" id="PF11204">
    <property type="entry name" value="DUF2985"/>
    <property type="match status" value="1"/>
</dbReference>
<keyword evidence="2" id="KW-0472">Membrane</keyword>
<reference evidence="3 4" key="1">
    <citation type="journal article" date="2016" name="Sci. Rep.">
        <title>Peltaster fructicola genome reveals evolution from an invasive phytopathogen to an ectophytic parasite.</title>
        <authorList>
            <person name="Xu C."/>
            <person name="Chen H."/>
            <person name="Gleason M.L."/>
            <person name="Xu J.R."/>
            <person name="Liu H."/>
            <person name="Zhang R."/>
            <person name="Sun G."/>
        </authorList>
    </citation>
    <scope>NUCLEOTIDE SEQUENCE [LARGE SCALE GENOMIC DNA]</scope>
    <source>
        <strain evidence="3 4">LNHT1506</strain>
    </source>
</reference>
<accession>A0A6H0Y4F6</accession>
<dbReference type="EMBL" id="CP051143">
    <property type="protein sequence ID" value="QIX01801.1"/>
    <property type="molecule type" value="Genomic_DNA"/>
</dbReference>
<evidence type="ECO:0000313" key="3">
    <source>
        <dbReference type="EMBL" id="QIX01801.1"/>
    </source>
</evidence>
<feature type="region of interest" description="Disordered" evidence="1">
    <location>
        <begin position="127"/>
        <end position="153"/>
    </location>
</feature>
<organism evidence="3 4">
    <name type="scientific">Peltaster fructicola</name>
    <dbReference type="NCBI Taxonomy" id="286661"/>
    <lineage>
        <taxon>Eukaryota</taxon>
        <taxon>Fungi</taxon>
        <taxon>Dikarya</taxon>
        <taxon>Ascomycota</taxon>
        <taxon>Pezizomycotina</taxon>
        <taxon>Dothideomycetes</taxon>
        <taxon>Dothideomycetes incertae sedis</taxon>
        <taxon>Peltaster</taxon>
    </lineage>
</organism>
<feature type="compositionally biased region" description="Polar residues" evidence="1">
    <location>
        <begin position="40"/>
        <end position="68"/>
    </location>
</feature>
<evidence type="ECO:0000256" key="2">
    <source>
        <dbReference type="SAM" id="Phobius"/>
    </source>
</evidence>
<dbReference type="PANTHER" id="PTHR35872">
    <property type="entry name" value="INTEGRAL MEMBRANE PROTEIN (AFU_ORTHOLOGUE AFUA_5G07110)"/>
    <property type="match status" value="1"/>
</dbReference>
<sequence>MNSPHDSEYRLTSPGRRRNDTTSTGPPSRRANAPPIRAPLTSNNSSIRIRRLTSASSRNTDITTSDNESIGGDSLTDDPAITGRRRSSSAPQRMTHLPGHTNDLHGVTTNEYHPDMPAIAEGAASGAMPATNTDETGHLQPPRTATRNKMRPRGLSDLHTAGSGMQAAFGAGNAARANRGLTRMRSHTVRSRPPTAATDEYDERVLGLLDLVDPEVQTLGTLTNVQNSLFVPDLGRLLNRRPTYDLTSRPSTARLASAVDLTSRSRGDTLRSRADTASTLPRPSTVQEHSGEETKVSGRRASISSQLTESHWAVLPHGETLEGWTDEDVEQLNDHVRHLLHSRREGFKRSWRGFKKYVSKPLGLFVTVYAVLVTLFGATWVIFLIGWIYVGTDRQPYAINVIDNVLVALFALIGDGMAPFRAVDTYHMCFIAHYHHLTWRLRREKEMPKLQDHNDLPARQLSADELDVEAGETVDDIADREEFSVLSPRQQKRLQYHQAKFSKSHTFYKPHETSTHHAFPLRLLVAVVVLLDCHSLFQVALGTCTWSIDYQIRPQALTATILSCSITCNIVAGVLVSIGDKRTRKKEVLDKLFRQALTKEAIHKIQKRQSEHDRHNYEAIEEEFGQPPVPQINKLSEDLVQPLRRRKEILERTPRITKNIPRVSREMPRLSKDLSEYAANFKSA</sequence>
<feature type="compositionally biased region" description="Basic and acidic residues" evidence="1">
    <location>
        <begin position="263"/>
        <end position="274"/>
    </location>
</feature>
<keyword evidence="4" id="KW-1185">Reference proteome</keyword>
<evidence type="ECO:0000313" key="4">
    <source>
        <dbReference type="Proteomes" id="UP000503462"/>
    </source>
</evidence>
<evidence type="ECO:0008006" key="5">
    <source>
        <dbReference type="Google" id="ProtNLM"/>
    </source>
</evidence>
<feature type="compositionally biased region" description="Polar residues" evidence="1">
    <location>
        <begin position="275"/>
        <end position="288"/>
    </location>
</feature>
<dbReference type="OrthoDB" id="3365211at2759"/>
<dbReference type="AlphaFoldDB" id="A0A6H0Y4F6"/>
<dbReference type="Proteomes" id="UP000503462">
    <property type="component" value="Chromosome 5"/>
</dbReference>
<feature type="region of interest" description="Disordered" evidence="1">
    <location>
        <begin position="1"/>
        <end position="114"/>
    </location>
</feature>
<keyword evidence="2" id="KW-0812">Transmembrane</keyword>
<feature type="transmembrane region" description="Helical" evidence="2">
    <location>
        <begin position="362"/>
        <end position="390"/>
    </location>
</feature>
<feature type="region of interest" description="Disordered" evidence="1">
    <location>
        <begin position="259"/>
        <end position="299"/>
    </location>
</feature>
<keyword evidence="2" id="KW-1133">Transmembrane helix</keyword>
<evidence type="ECO:0000256" key="1">
    <source>
        <dbReference type="SAM" id="MobiDB-lite"/>
    </source>
</evidence>
<name>A0A6H0Y4F6_9PEZI</name>
<dbReference type="InterPro" id="IPR021369">
    <property type="entry name" value="DUF2985"/>
</dbReference>
<feature type="transmembrane region" description="Helical" evidence="2">
    <location>
        <begin position="519"/>
        <end position="537"/>
    </location>
</feature>